<name>A0A7R9EFW6_9NEOP</name>
<dbReference type="SMART" id="SM00355">
    <property type="entry name" value="ZnF_C2H2"/>
    <property type="match status" value="2"/>
</dbReference>
<organism evidence="8">
    <name type="scientific">Timema monikensis</name>
    <dbReference type="NCBI Taxonomy" id="170555"/>
    <lineage>
        <taxon>Eukaryota</taxon>
        <taxon>Metazoa</taxon>
        <taxon>Ecdysozoa</taxon>
        <taxon>Arthropoda</taxon>
        <taxon>Hexapoda</taxon>
        <taxon>Insecta</taxon>
        <taxon>Pterygota</taxon>
        <taxon>Neoptera</taxon>
        <taxon>Polyneoptera</taxon>
        <taxon>Phasmatodea</taxon>
        <taxon>Timematodea</taxon>
        <taxon>Timematoidea</taxon>
        <taxon>Timematidae</taxon>
        <taxon>Timema</taxon>
    </lineage>
</organism>
<feature type="compositionally biased region" description="Basic residues" evidence="6">
    <location>
        <begin position="199"/>
        <end position="208"/>
    </location>
</feature>
<dbReference type="InterPro" id="IPR013087">
    <property type="entry name" value="Znf_C2H2_type"/>
</dbReference>
<keyword evidence="4" id="KW-0862">Zinc</keyword>
<evidence type="ECO:0000256" key="6">
    <source>
        <dbReference type="SAM" id="MobiDB-lite"/>
    </source>
</evidence>
<evidence type="ECO:0000313" key="8">
    <source>
        <dbReference type="EMBL" id="CAD7432251.1"/>
    </source>
</evidence>
<dbReference type="AlphaFoldDB" id="A0A7R9EFW6"/>
<reference evidence="8" key="1">
    <citation type="submission" date="2020-11" db="EMBL/GenBank/DDBJ databases">
        <authorList>
            <person name="Tran Van P."/>
        </authorList>
    </citation>
    <scope>NUCLEOTIDE SEQUENCE</scope>
</reference>
<dbReference type="PROSITE" id="PS50157">
    <property type="entry name" value="ZINC_FINGER_C2H2_2"/>
    <property type="match status" value="2"/>
</dbReference>
<dbReference type="GO" id="GO:0008270">
    <property type="term" value="F:zinc ion binding"/>
    <property type="evidence" value="ECO:0007669"/>
    <property type="project" value="UniProtKB-KW"/>
</dbReference>
<keyword evidence="2" id="KW-0677">Repeat</keyword>
<dbReference type="SUPFAM" id="SSF57667">
    <property type="entry name" value="beta-beta-alpha zinc fingers"/>
    <property type="match status" value="1"/>
</dbReference>
<evidence type="ECO:0000256" key="3">
    <source>
        <dbReference type="ARBA" id="ARBA00022771"/>
    </source>
</evidence>
<dbReference type="Gene3D" id="3.30.160.60">
    <property type="entry name" value="Classic Zinc Finger"/>
    <property type="match status" value="1"/>
</dbReference>
<dbReference type="PROSITE" id="PS00028">
    <property type="entry name" value="ZINC_FINGER_C2H2_1"/>
    <property type="match status" value="2"/>
</dbReference>
<evidence type="ECO:0000256" key="1">
    <source>
        <dbReference type="ARBA" id="ARBA00022723"/>
    </source>
</evidence>
<dbReference type="InterPro" id="IPR036236">
    <property type="entry name" value="Znf_C2H2_sf"/>
</dbReference>
<evidence type="ECO:0000256" key="2">
    <source>
        <dbReference type="ARBA" id="ARBA00022737"/>
    </source>
</evidence>
<keyword evidence="1" id="KW-0479">Metal-binding</keyword>
<feature type="domain" description="C2H2-type" evidence="7">
    <location>
        <begin position="289"/>
        <end position="316"/>
    </location>
</feature>
<evidence type="ECO:0000256" key="5">
    <source>
        <dbReference type="PROSITE-ProRule" id="PRU00042"/>
    </source>
</evidence>
<dbReference type="PANTHER" id="PTHR23226">
    <property type="entry name" value="ZINC FINGER AND SCAN DOMAIN-CONTAINING"/>
    <property type="match status" value="1"/>
</dbReference>
<protein>
    <recommendedName>
        <fullName evidence="7">C2H2-type domain-containing protein</fullName>
    </recommendedName>
</protein>
<feature type="region of interest" description="Disordered" evidence="6">
    <location>
        <begin position="249"/>
        <end position="282"/>
    </location>
</feature>
<accession>A0A7R9EFW6</accession>
<sequence length="344" mass="39508">MLYNRVILIRLVSGAKDLGINSCFQVVIFMRMNLTPMSRTNPVDSYHIYLPVYQKVVCWCLEGATDTLGGPVLPNLSFKSHTTLQYSMAASTLHVHSDFEIGAKGMKPGPRDLVKSNSMRYSEDIPNTAFIEGKVVSKDCDLANENESKVSGLCTSGLKTTIKINTKHKKSSNHNVSKKYFKDVQAKNTHTNKKAAQQQKRKFPAKRRKTQRFCLQTTQDPAHFPCKHCDEYFTQEQLLRRHTKLHSNAVGLTQTEEKDENKVSNSTSTNKKRTENNGKRRGKFKNKPYVCDQCEIICKTKLELRQHLKIHTERNERQYTCEYCGRYCNTTWKATQTRLTPKML</sequence>
<feature type="compositionally biased region" description="Polar residues" evidence="6">
    <location>
        <begin position="188"/>
        <end position="198"/>
    </location>
</feature>
<keyword evidence="3 5" id="KW-0863">Zinc-finger</keyword>
<evidence type="ECO:0000256" key="4">
    <source>
        <dbReference type="ARBA" id="ARBA00022833"/>
    </source>
</evidence>
<dbReference type="EMBL" id="OB795440">
    <property type="protein sequence ID" value="CAD7432251.1"/>
    <property type="molecule type" value="Genomic_DNA"/>
</dbReference>
<feature type="region of interest" description="Disordered" evidence="6">
    <location>
        <begin position="188"/>
        <end position="208"/>
    </location>
</feature>
<evidence type="ECO:0000259" key="7">
    <source>
        <dbReference type="PROSITE" id="PS50157"/>
    </source>
</evidence>
<gene>
    <name evidence="8" type="ORF">TMSB3V08_LOCUS8963</name>
</gene>
<feature type="domain" description="C2H2-type" evidence="7">
    <location>
        <begin position="224"/>
        <end position="251"/>
    </location>
</feature>
<proteinExistence type="predicted"/>